<dbReference type="EC" id="2.7.8.26" evidence="5 19"/>
<dbReference type="Pfam" id="PF02654">
    <property type="entry name" value="CobS"/>
    <property type="match status" value="1"/>
</dbReference>
<comment type="cofactor">
    <cofactor evidence="1 19">
        <name>Mg(2+)</name>
        <dbReference type="ChEBI" id="CHEBI:18420"/>
    </cofactor>
</comment>
<dbReference type="InterPro" id="IPR003805">
    <property type="entry name" value="CobS"/>
</dbReference>
<keyword evidence="11 19" id="KW-0460">Magnesium</keyword>
<keyword evidence="7 19" id="KW-1003">Cell membrane</keyword>
<dbReference type="PANTHER" id="PTHR34148:SF1">
    <property type="entry name" value="ADENOSYLCOBINAMIDE-GDP RIBAZOLETRANSFERASE"/>
    <property type="match status" value="1"/>
</dbReference>
<evidence type="ECO:0000256" key="13">
    <source>
        <dbReference type="ARBA" id="ARBA00023136"/>
    </source>
</evidence>
<proteinExistence type="inferred from homology"/>
<comment type="similarity">
    <text evidence="4 19">Belongs to the CobS family.</text>
</comment>
<evidence type="ECO:0000256" key="7">
    <source>
        <dbReference type="ARBA" id="ARBA00022475"/>
    </source>
</evidence>
<evidence type="ECO:0000256" key="5">
    <source>
        <dbReference type="ARBA" id="ARBA00013200"/>
    </source>
</evidence>
<keyword evidence="8 19" id="KW-0169">Cobalamin biosynthesis</keyword>
<keyword evidence="13 19" id="KW-0472">Membrane</keyword>
<name>A0A1X6ZM82_9RHOB</name>
<keyword evidence="9 19" id="KW-0808">Transferase</keyword>
<reference evidence="20 21" key="1">
    <citation type="submission" date="2017-03" db="EMBL/GenBank/DDBJ databases">
        <authorList>
            <person name="Afonso C.L."/>
            <person name="Miller P.J."/>
            <person name="Scott M.A."/>
            <person name="Spackman E."/>
            <person name="Goraichik I."/>
            <person name="Dimitrov K.M."/>
            <person name="Suarez D.L."/>
            <person name="Swayne D.E."/>
        </authorList>
    </citation>
    <scope>NUCLEOTIDE SEQUENCE [LARGE SCALE GENOMIC DNA]</scope>
    <source>
        <strain evidence="20 21">CECT 8625</strain>
    </source>
</reference>
<evidence type="ECO:0000256" key="6">
    <source>
        <dbReference type="ARBA" id="ARBA00015850"/>
    </source>
</evidence>
<evidence type="ECO:0000256" key="9">
    <source>
        <dbReference type="ARBA" id="ARBA00022679"/>
    </source>
</evidence>
<gene>
    <name evidence="20" type="primary">cobS_2</name>
    <name evidence="19" type="synonym">cobS</name>
    <name evidence="20" type="ORF">ROJ8625_02791</name>
</gene>
<dbReference type="RefSeq" id="WP_085792490.1">
    <property type="nucleotide sequence ID" value="NZ_FWFK01000005.1"/>
</dbReference>
<dbReference type="UniPathway" id="UPA00148">
    <property type="reaction ID" value="UER00238"/>
</dbReference>
<comment type="caution">
    <text evidence="19">Lacks conserved residue(s) required for the propagation of feature annotation.</text>
</comment>
<evidence type="ECO:0000313" key="21">
    <source>
        <dbReference type="Proteomes" id="UP000193570"/>
    </source>
</evidence>
<evidence type="ECO:0000313" key="20">
    <source>
        <dbReference type="EMBL" id="SLN55655.1"/>
    </source>
</evidence>
<accession>A0A1X6ZM82</accession>
<dbReference type="GO" id="GO:0051073">
    <property type="term" value="F:adenosylcobinamide-GDP ribazoletransferase activity"/>
    <property type="evidence" value="ECO:0007669"/>
    <property type="project" value="UniProtKB-UniRule"/>
</dbReference>
<dbReference type="AlphaFoldDB" id="A0A1X6ZM82"/>
<comment type="pathway">
    <text evidence="3 19">Cofactor biosynthesis; adenosylcobalamin biosynthesis; adenosylcobalamin from cob(II)yrinate a,c-diamide: step 7/7.</text>
</comment>
<dbReference type="PANTHER" id="PTHR34148">
    <property type="entry name" value="ADENOSYLCOBINAMIDE-GDP RIBAZOLETRANSFERASE"/>
    <property type="match status" value="1"/>
</dbReference>
<sequence length="248" mass="24807">MTGPRRRAEELRLALMLLTRLPVGRLVDPPPPLSAARWAYPLAGLPVGALGWAVLSLALAAGAPPLAAALLALGGMALVTGGLHHDGLADLADGLGGGRDRPHILDVMRDSRIGSYGVLALVFIIGVEAAALGALGPDADLGQFLFAAAASRLAMLCASGWMPPARDDGLGHSAAGGLGRAWAPGTVLCLALGLLLGPPALAAALVATLAVAAVAARVQSRLGGQTGDVLGAVQRIAEVAMWLTFAAG</sequence>
<comment type="function">
    <text evidence="14 19">Joins adenosylcobinamide-GDP and alpha-ribazole to generate adenosylcobalamin (Ado-cobalamin). Also synthesizes adenosylcobalamin 5'-phosphate from adenosylcobinamide-GDP and alpha-ribazole 5'-phosphate.</text>
</comment>
<evidence type="ECO:0000256" key="11">
    <source>
        <dbReference type="ARBA" id="ARBA00022842"/>
    </source>
</evidence>
<dbReference type="OrthoDB" id="9794626at2"/>
<evidence type="ECO:0000256" key="4">
    <source>
        <dbReference type="ARBA" id="ARBA00010561"/>
    </source>
</evidence>
<evidence type="ECO:0000256" key="15">
    <source>
        <dbReference type="ARBA" id="ARBA00032605"/>
    </source>
</evidence>
<evidence type="ECO:0000256" key="17">
    <source>
        <dbReference type="ARBA" id="ARBA00048623"/>
    </source>
</evidence>
<evidence type="ECO:0000256" key="1">
    <source>
        <dbReference type="ARBA" id="ARBA00001946"/>
    </source>
</evidence>
<keyword evidence="12 19" id="KW-1133">Transmembrane helix</keyword>
<feature type="transmembrane region" description="Helical" evidence="19">
    <location>
        <begin position="182"/>
        <end position="215"/>
    </location>
</feature>
<evidence type="ECO:0000256" key="2">
    <source>
        <dbReference type="ARBA" id="ARBA00004651"/>
    </source>
</evidence>
<evidence type="ECO:0000256" key="16">
    <source>
        <dbReference type="ARBA" id="ARBA00032853"/>
    </source>
</evidence>
<keyword evidence="21" id="KW-1185">Reference proteome</keyword>
<comment type="subcellular location">
    <subcellularLocation>
        <location evidence="2 19">Cell membrane</location>
        <topology evidence="2 19">Multi-pass membrane protein</topology>
    </subcellularLocation>
</comment>
<dbReference type="Proteomes" id="UP000193570">
    <property type="component" value="Unassembled WGS sequence"/>
</dbReference>
<dbReference type="GO" id="GO:0008818">
    <property type="term" value="F:cobalamin 5'-phosphate synthase activity"/>
    <property type="evidence" value="ECO:0007669"/>
    <property type="project" value="UniProtKB-UniRule"/>
</dbReference>
<evidence type="ECO:0000256" key="14">
    <source>
        <dbReference type="ARBA" id="ARBA00025228"/>
    </source>
</evidence>
<evidence type="ECO:0000256" key="19">
    <source>
        <dbReference type="HAMAP-Rule" id="MF_00719"/>
    </source>
</evidence>
<evidence type="ECO:0000256" key="10">
    <source>
        <dbReference type="ARBA" id="ARBA00022692"/>
    </source>
</evidence>
<evidence type="ECO:0000256" key="18">
    <source>
        <dbReference type="ARBA" id="ARBA00049504"/>
    </source>
</evidence>
<dbReference type="GO" id="GO:0009236">
    <property type="term" value="P:cobalamin biosynthetic process"/>
    <property type="evidence" value="ECO:0007669"/>
    <property type="project" value="UniProtKB-UniRule"/>
</dbReference>
<protein>
    <recommendedName>
        <fullName evidence="6 19">Adenosylcobinamide-GDP ribazoletransferase</fullName>
        <ecNumber evidence="5 19">2.7.8.26</ecNumber>
    </recommendedName>
    <alternativeName>
        <fullName evidence="16 19">Cobalamin synthase</fullName>
    </alternativeName>
    <alternativeName>
        <fullName evidence="15 19">Cobalamin-5'-phosphate synthase</fullName>
    </alternativeName>
</protein>
<feature type="transmembrane region" description="Helical" evidence="19">
    <location>
        <begin position="113"/>
        <end position="132"/>
    </location>
</feature>
<dbReference type="GO" id="GO:0005886">
    <property type="term" value="C:plasma membrane"/>
    <property type="evidence" value="ECO:0007669"/>
    <property type="project" value="UniProtKB-SubCell"/>
</dbReference>
<evidence type="ECO:0000256" key="3">
    <source>
        <dbReference type="ARBA" id="ARBA00004663"/>
    </source>
</evidence>
<keyword evidence="10 19" id="KW-0812">Transmembrane</keyword>
<evidence type="ECO:0000256" key="8">
    <source>
        <dbReference type="ARBA" id="ARBA00022573"/>
    </source>
</evidence>
<evidence type="ECO:0000256" key="12">
    <source>
        <dbReference type="ARBA" id="ARBA00022989"/>
    </source>
</evidence>
<dbReference type="EMBL" id="FWFK01000005">
    <property type="protein sequence ID" value="SLN55655.1"/>
    <property type="molecule type" value="Genomic_DNA"/>
</dbReference>
<dbReference type="HAMAP" id="MF_00719">
    <property type="entry name" value="CobS"/>
    <property type="match status" value="1"/>
</dbReference>
<organism evidence="20 21">
    <name type="scientific">Roseivivax jejudonensis</name>
    <dbReference type="NCBI Taxonomy" id="1529041"/>
    <lineage>
        <taxon>Bacteria</taxon>
        <taxon>Pseudomonadati</taxon>
        <taxon>Pseudomonadota</taxon>
        <taxon>Alphaproteobacteria</taxon>
        <taxon>Rhodobacterales</taxon>
        <taxon>Roseobacteraceae</taxon>
        <taxon>Roseivivax</taxon>
    </lineage>
</organism>
<comment type="catalytic activity">
    <reaction evidence="17 19">
        <text>alpha-ribazole + adenosylcob(III)inamide-GDP = adenosylcob(III)alamin + GMP + H(+)</text>
        <dbReference type="Rhea" id="RHEA:16049"/>
        <dbReference type="ChEBI" id="CHEBI:10329"/>
        <dbReference type="ChEBI" id="CHEBI:15378"/>
        <dbReference type="ChEBI" id="CHEBI:18408"/>
        <dbReference type="ChEBI" id="CHEBI:58115"/>
        <dbReference type="ChEBI" id="CHEBI:60487"/>
        <dbReference type="EC" id="2.7.8.26"/>
    </reaction>
</comment>
<comment type="catalytic activity">
    <reaction evidence="18 19">
        <text>alpha-ribazole 5'-phosphate + adenosylcob(III)inamide-GDP = adenosylcob(III)alamin 5'-phosphate + GMP + H(+)</text>
        <dbReference type="Rhea" id="RHEA:23560"/>
        <dbReference type="ChEBI" id="CHEBI:15378"/>
        <dbReference type="ChEBI" id="CHEBI:57918"/>
        <dbReference type="ChEBI" id="CHEBI:58115"/>
        <dbReference type="ChEBI" id="CHEBI:60487"/>
        <dbReference type="ChEBI" id="CHEBI:60493"/>
        <dbReference type="EC" id="2.7.8.26"/>
    </reaction>
</comment>